<dbReference type="InterPro" id="IPR029028">
    <property type="entry name" value="Alpha/beta_knot_MTases"/>
</dbReference>
<dbReference type="SUPFAM" id="SSF88697">
    <property type="entry name" value="PUA domain-like"/>
    <property type="match status" value="1"/>
</dbReference>
<dbReference type="GO" id="GO:0070042">
    <property type="term" value="F:rRNA (uridine-N3-)-methyltransferase activity"/>
    <property type="evidence" value="ECO:0007669"/>
    <property type="project" value="TreeGrafter"/>
</dbReference>
<keyword evidence="16" id="KW-1185">Reference proteome</keyword>
<dbReference type="Proteomes" id="UP000596827">
    <property type="component" value="Unassembled WGS sequence"/>
</dbReference>
<dbReference type="RefSeq" id="WP_187080154.1">
    <property type="nucleotide sequence ID" value="NZ_JACORU010000001.1"/>
</dbReference>
<evidence type="ECO:0000256" key="9">
    <source>
        <dbReference type="ARBA" id="ARBA00022691"/>
    </source>
</evidence>
<evidence type="ECO:0000256" key="12">
    <source>
        <dbReference type="PIRNR" id="PIRNR015601"/>
    </source>
</evidence>
<keyword evidence="5 12" id="KW-0963">Cytoplasm</keyword>
<evidence type="ECO:0000256" key="7">
    <source>
        <dbReference type="ARBA" id="ARBA00022603"/>
    </source>
</evidence>
<evidence type="ECO:0000313" key="16">
    <source>
        <dbReference type="Proteomes" id="UP000596827"/>
    </source>
</evidence>
<comment type="similarity">
    <text evidence="2 12">Belongs to the RNA methyltransferase RsmE family.</text>
</comment>
<reference evidence="15" key="1">
    <citation type="submission" date="2020-08" db="EMBL/GenBank/DDBJ databases">
        <title>Ramlibacter sp. GTP1 16S ribosomal RNA gene genome sequencing and assembly.</title>
        <authorList>
            <person name="Kang M."/>
        </authorList>
    </citation>
    <scope>NUCLEOTIDE SEQUENCE</scope>
    <source>
        <strain evidence="15">GTP1</strain>
    </source>
</reference>
<dbReference type="AlphaFoldDB" id="A0A923M3X5"/>
<dbReference type="InterPro" id="IPR006700">
    <property type="entry name" value="RsmE"/>
</dbReference>
<evidence type="ECO:0000256" key="6">
    <source>
        <dbReference type="ARBA" id="ARBA00022552"/>
    </source>
</evidence>
<dbReference type="CDD" id="cd18084">
    <property type="entry name" value="RsmE-like"/>
    <property type="match status" value="1"/>
</dbReference>
<dbReference type="Pfam" id="PF04452">
    <property type="entry name" value="Methyltrans_RNA"/>
    <property type="match status" value="1"/>
</dbReference>
<gene>
    <name evidence="15" type="ORF">H8R02_04625</name>
</gene>
<organism evidence="15 16">
    <name type="scientific">Ramlibacter albus</name>
    <dbReference type="NCBI Taxonomy" id="2079448"/>
    <lineage>
        <taxon>Bacteria</taxon>
        <taxon>Pseudomonadati</taxon>
        <taxon>Pseudomonadota</taxon>
        <taxon>Betaproteobacteria</taxon>
        <taxon>Burkholderiales</taxon>
        <taxon>Comamonadaceae</taxon>
        <taxon>Ramlibacter</taxon>
    </lineage>
</organism>
<dbReference type="InterPro" id="IPR015947">
    <property type="entry name" value="PUA-like_sf"/>
</dbReference>
<protein>
    <recommendedName>
        <fullName evidence="4 12">Ribosomal RNA small subunit methyltransferase E</fullName>
        <ecNumber evidence="3 12">2.1.1.193</ecNumber>
    </recommendedName>
</protein>
<evidence type="ECO:0000256" key="1">
    <source>
        <dbReference type="ARBA" id="ARBA00004496"/>
    </source>
</evidence>
<dbReference type="Gene3D" id="3.40.1280.10">
    <property type="match status" value="1"/>
</dbReference>
<sequence>MPRIFCETALQSGASLGLPPAAARHVQVLRMQPGDALTLFDGRGGEYTATVERMGRSDVQVLVGDHDAVEREAAREVHLALGMPANERMDWLVEKATELGAASIQPLLMQHSVLRLAGERALKKQAHWQSIAIAACEQCGRNRVPQIHAVATLDAWLSSPNAAESKFVLSPAAASTLDARTGAGSVCVLSGPEGGLAPAEEEAAVAKSFLRAGLGPRILRAETAPLAALALTTLAR</sequence>
<proteinExistence type="inferred from homology"/>
<evidence type="ECO:0000256" key="5">
    <source>
        <dbReference type="ARBA" id="ARBA00022490"/>
    </source>
</evidence>
<keyword evidence="7 12" id="KW-0489">Methyltransferase</keyword>
<dbReference type="InterPro" id="IPR046887">
    <property type="entry name" value="RsmE_PUA-like"/>
</dbReference>
<comment type="function">
    <text evidence="10 12">Specifically methylates the N3 position of the uracil ring of uridine 1498 (m3U1498) in 16S rRNA. Acts on the fully assembled 30S ribosomal subunit.</text>
</comment>
<dbReference type="PANTHER" id="PTHR30027">
    <property type="entry name" value="RIBOSOMAL RNA SMALL SUBUNIT METHYLTRANSFERASE E"/>
    <property type="match status" value="1"/>
</dbReference>
<dbReference type="PIRSF" id="PIRSF015601">
    <property type="entry name" value="MTase_slr0722"/>
    <property type="match status" value="1"/>
</dbReference>
<accession>A0A923M3X5</accession>
<evidence type="ECO:0000256" key="4">
    <source>
        <dbReference type="ARBA" id="ARBA00013673"/>
    </source>
</evidence>
<dbReference type="NCBIfam" id="NF008692">
    <property type="entry name" value="PRK11713.1-5"/>
    <property type="match status" value="1"/>
</dbReference>
<evidence type="ECO:0000256" key="2">
    <source>
        <dbReference type="ARBA" id="ARBA00005528"/>
    </source>
</evidence>
<feature type="domain" description="Ribosomal RNA small subunit methyltransferase E methyltransferase" evidence="13">
    <location>
        <begin position="73"/>
        <end position="231"/>
    </location>
</feature>
<feature type="domain" description="Ribosomal RNA small subunit methyltransferase E PUA-like" evidence="14">
    <location>
        <begin position="21"/>
        <end position="62"/>
    </location>
</feature>
<dbReference type="InterPro" id="IPR029026">
    <property type="entry name" value="tRNA_m1G_MTases_N"/>
</dbReference>
<evidence type="ECO:0000313" key="15">
    <source>
        <dbReference type="EMBL" id="MBC5763722.1"/>
    </source>
</evidence>
<dbReference type="GO" id="GO:0070475">
    <property type="term" value="P:rRNA base methylation"/>
    <property type="evidence" value="ECO:0007669"/>
    <property type="project" value="TreeGrafter"/>
</dbReference>
<evidence type="ECO:0000256" key="10">
    <source>
        <dbReference type="ARBA" id="ARBA00025699"/>
    </source>
</evidence>
<dbReference type="EC" id="2.1.1.193" evidence="3 12"/>
<dbReference type="GO" id="GO:0005737">
    <property type="term" value="C:cytoplasm"/>
    <property type="evidence" value="ECO:0007669"/>
    <property type="project" value="UniProtKB-SubCell"/>
</dbReference>
<evidence type="ECO:0000256" key="3">
    <source>
        <dbReference type="ARBA" id="ARBA00012328"/>
    </source>
</evidence>
<comment type="subcellular location">
    <subcellularLocation>
        <location evidence="1 12">Cytoplasm</location>
    </subcellularLocation>
</comment>
<comment type="catalytic activity">
    <reaction evidence="11 12">
        <text>uridine(1498) in 16S rRNA + S-adenosyl-L-methionine = N(3)-methyluridine(1498) in 16S rRNA + S-adenosyl-L-homocysteine + H(+)</text>
        <dbReference type="Rhea" id="RHEA:42920"/>
        <dbReference type="Rhea" id="RHEA-COMP:10283"/>
        <dbReference type="Rhea" id="RHEA-COMP:10284"/>
        <dbReference type="ChEBI" id="CHEBI:15378"/>
        <dbReference type="ChEBI" id="CHEBI:57856"/>
        <dbReference type="ChEBI" id="CHEBI:59789"/>
        <dbReference type="ChEBI" id="CHEBI:65315"/>
        <dbReference type="ChEBI" id="CHEBI:74502"/>
        <dbReference type="EC" id="2.1.1.193"/>
    </reaction>
</comment>
<keyword evidence="9 12" id="KW-0949">S-adenosyl-L-methionine</keyword>
<dbReference type="PANTHER" id="PTHR30027:SF3">
    <property type="entry name" value="16S RRNA (URACIL(1498)-N(3))-METHYLTRANSFERASE"/>
    <property type="match status" value="1"/>
</dbReference>
<evidence type="ECO:0000259" key="13">
    <source>
        <dbReference type="Pfam" id="PF04452"/>
    </source>
</evidence>
<dbReference type="NCBIfam" id="TIGR00046">
    <property type="entry name" value="RsmE family RNA methyltransferase"/>
    <property type="match status" value="1"/>
</dbReference>
<keyword evidence="6 12" id="KW-0698">rRNA processing</keyword>
<name>A0A923M3X5_9BURK</name>
<keyword evidence="8 12" id="KW-0808">Transferase</keyword>
<evidence type="ECO:0000256" key="11">
    <source>
        <dbReference type="ARBA" id="ARBA00047944"/>
    </source>
</evidence>
<evidence type="ECO:0000256" key="8">
    <source>
        <dbReference type="ARBA" id="ARBA00022679"/>
    </source>
</evidence>
<dbReference type="InterPro" id="IPR046886">
    <property type="entry name" value="RsmE_MTase_dom"/>
</dbReference>
<dbReference type="Gene3D" id="2.40.240.20">
    <property type="entry name" value="Hypothetical PUA domain-like, domain 1"/>
    <property type="match status" value="1"/>
</dbReference>
<dbReference type="Pfam" id="PF20260">
    <property type="entry name" value="PUA_4"/>
    <property type="match status" value="1"/>
</dbReference>
<dbReference type="SUPFAM" id="SSF75217">
    <property type="entry name" value="alpha/beta knot"/>
    <property type="match status" value="1"/>
</dbReference>
<comment type="caution">
    <text evidence="15">The sequence shown here is derived from an EMBL/GenBank/DDBJ whole genome shotgun (WGS) entry which is preliminary data.</text>
</comment>
<evidence type="ECO:0000259" key="14">
    <source>
        <dbReference type="Pfam" id="PF20260"/>
    </source>
</evidence>
<dbReference type="EMBL" id="JACORU010000001">
    <property type="protein sequence ID" value="MBC5763722.1"/>
    <property type="molecule type" value="Genomic_DNA"/>
</dbReference>